<organism evidence="1 2">
    <name type="scientific">Aliikangiella maris</name>
    <dbReference type="NCBI Taxonomy" id="3162458"/>
    <lineage>
        <taxon>Bacteria</taxon>
        <taxon>Pseudomonadati</taxon>
        <taxon>Pseudomonadota</taxon>
        <taxon>Gammaproteobacteria</taxon>
        <taxon>Oceanospirillales</taxon>
        <taxon>Pleioneaceae</taxon>
        <taxon>Aliikangiella</taxon>
    </lineage>
</organism>
<protein>
    <submittedName>
        <fullName evidence="1">Uncharacterized protein</fullName>
    </submittedName>
</protein>
<dbReference type="Pfam" id="PF16472">
    <property type="entry name" value="DUF5050"/>
    <property type="match status" value="1"/>
</dbReference>
<reference evidence="1 2" key="1">
    <citation type="submission" date="2024-06" db="EMBL/GenBank/DDBJ databases">
        <authorList>
            <person name="Li F."/>
        </authorList>
    </citation>
    <scope>NUCLEOTIDE SEQUENCE [LARGE SCALE GENOMIC DNA]</scope>
    <source>
        <strain evidence="1 2">GXAS 311</strain>
    </source>
</reference>
<dbReference type="SUPFAM" id="SSF63829">
    <property type="entry name" value="Calcium-dependent phosphotriesterase"/>
    <property type="match status" value="1"/>
</dbReference>
<dbReference type="EMBL" id="JBEVCJ010000018">
    <property type="protein sequence ID" value="MET1256239.1"/>
    <property type="molecule type" value="Genomic_DNA"/>
</dbReference>
<dbReference type="InterPro" id="IPR032485">
    <property type="entry name" value="LRP1-like_beta_prop"/>
</dbReference>
<keyword evidence="2" id="KW-1185">Reference proteome</keyword>
<evidence type="ECO:0000313" key="2">
    <source>
        <dbReference type="Proteomes" id="UP001548189"/>
    </source>
</evidence>
<comment type="caution">
    <text evidence="1">The sequence shown here is derived from an EMBL/GenBank/DDBJ whole genome shotgun (WGS) entry which is preliminary data.</text>
</comment>
<sequence>MSNTSLNLKGLLLASPLLLLMACGGGGGDAPTGTTKPIISDTTPETFSIEALTGVALNTQVESVPITITGIDAQTPISIVGGSYQIDGGSFTEQAGNITNNQRVVVRLISAQYPHATTSAVLNVGGLSAAFSVTTNDPQPDNFVIAEQRGVERNALISSAPVTVTGIDVPTEIQIQGGSYRIDNGEFTDQPGMVSNNQQVVVRLAASDLPHIQTSATLDIGGISADFKVTTNDPVPETFEFVAQSTVELNKPVKSEPVTITGIDIPTSIQIVGGLYSIDGGEFTDVQGMIENNQQVVVRLISSTQYATESLATLSVGEISADFSVTTTALNAYYFVGNTKESGQELWKSDGTQAGTTIVKEINTIGNSSPSQFTELGNQVFFVANDSTHGVELWKSDASGTALVKDIHLEGDSNPQNLTVINNTLYFTASDVDNNQALWKTDGSDAGTVKVNANNDATLLTATADNILFYVVNGQLNRYDGSSNTVLQPDTAISNVELLTAVGNQVYFSAYTSAFGQELWHSDGTNAGTQLVKDIRAGSAGFFNRRNKLYSVNGRLIISTDDGSNRIYVSDGTEAGTTYLVSNDPTPIPIRAYIQRSYMHQHKNSPVFFLNMDASYQLWQTDGTPEGTKIVNSTRSFNYIYGVQQTADNKNIMHTQEGLMVQSGESYFQLSNQRQLFTTLGNNIVYLENNSLKISDGASAGETVSTLEMPNGLALYAGAEQIYFAYDDSVIGVEPWVSDGTQTGTVNLADINKNPNSSSSPNLSVVYQGQVYFTASDGKYPQSLWRTDGTDNGTVRVTPDGVTDVRLLTVSNGRLFFVAENEEFGREIWVSDGTQENTHLFYDFSNGSANSSISIMQDIQGELYFSRNKSGVLMKTCGTVDSIEVVSPVVPTGPLYPVGDLIYFSAYSGSDRRVAAIPSNGHELWVTDGTLKGTRVIKDINPDGDSVSANLIAAALGNNLYYVANDGVNGDELWKTDGTEEGTQMVIDLNATENGLDDRDSKLFTWNNQLFMTAFNEFGEFELWKSDGTTEGTLQLTNYGENDELFLQDYAIYNDELYFSAYTETSGTAVWKMDAINNGLTLLKAFNLNGYVDMPRGFYVFNDILFFQADDGEHGMELWKTDGSEAGTQLVKDINIGVEYGANCLAGFGCENSYLD</sequence>
<accession>A0ABV2BWD8</accession>
<name>A0ABV2BWD8_9GAMM</name>
<evidence type="ECO:0000313" key="1">
    <source>
        <dbReference type="EMBL" id="MET1256239.1"/>
    </source>
</evidence>
<dbReference type="Proteomes" id="UP001548189">
    <property type="component" value="Unassembled WGS sequence"/>
</dbReference>
<gene>
    <name evidence="1" type="ORF">ABVT43_13950</name>
</gene>
<proteinExistence type="predicted"/>